<feature type="binding site" evidence="4">
    <location>
        <begin position="57"/>
        <end position="59"/>
    </location>
    <ligand>
        <name>substrate</name>
    </ligand>
</feature>
<dbReference type="EMBL" id="CP021255">
    <property type="protein sequence ID" value="AVD71421.1"/>
    <property type="molecule type" value="Genomic_DNA"/>
</dbReference>
<comment type="catalytic activity">
    <reaction evidence="4">
        <text>cyclic dehypoxanthinylfutalosinate = 1,4-dihydroxy-6-naphthoate + dihydroxyacetone</text>
        <dbReference type="Rhea" id="RHEA:33087"/>
        <dbReference type="ChEBI" id="CHEBI:16016"/>
        <dbReference type="ChEBI" id="CHEBI:64254"/>
        <dbReference type="ChEBI" id="CHEBI:64270"/>
        <dbReference type="EC" id="4.1.99.29"/>
    </reaction>
</comment>
<keyword evidence="3 4" id="KW-0456">Lyase</keyword>
<comment type="pathway">
    <text evidence="1 4">Quinol/quinone metabolism; menaquinone biosynthesis.</text>
</comment>
<evidence type="ECO:0000256" key="4">
    <source>
        <dbReference type="HAMAP-Rule" id="MF_00996"/>
    </source>
</evidence>
<dbReference type="PANTHER" id="PTHR37167">
    <property type="entry name" value="1,4-DIHYDROXY-6-NAPHTOATE SYNTHASE"/>
    <property type="match status" value="1"/>
</dbReference>
<dbReference type="GO" id="GO:0009234">
    <property type="term" value="P:menaquinone biosynthetic process"/>
    <property type="evidence" value="ECO:0007669"/>
    <property type="project" value="UniProtKB-UniRule"/>
</dbReference>
<keyword evidence="6" id="KW-1185">Reference proteome</keyword>
<dbReference type="AlphaFoldDB" id="A0A2L1GP06"/>
<dbReference type="RefSeq" id="WP_104936683.1">
    <property type="nucleotide sequence ID" value="NZ_CP021255.1"/>
</dbReference>
<dbReference type="GO" id="GO:0016830">
    <property type="term" value="F:carbon-carbon lyase activity"/>
    <property type="evidence" value="ECO:0007669"/>
    <property type="project" value="UniProtKB-UniRule"/>
</dbReference>
<dbReference type="InterPro" id="IPR030869">
    <property type="entry name" value="MqnD"/>
</dbReference>
<dbReference type="Gene3D" id="3.40.190.10">
    <property type="entry name" value="Periplasmic binding protein-like II"/>
    <property type="match status" value="2"/>
</dbReference>
<evidence type="ECO:0000313" key="6">
    <source>
        <dbReference type="Proteomes" id="UP000239867"/>
    </source>
</evidence>
<proteinExistence type="inferred from homology"/>
<dbReference type="PANTHER" id="PTHR37167:SF1">
    <property type="entry name" value="1,4-DIHYDROXY-6-NAPHTOATE SYNTHASE"/>
    <property type="match status" value="1"/>
</dbReference>
<keyword evidence="2 4" id="KW-0474">Menaquinone biosynthesis</keyword>
<dbReference type="CDD" id="cd13635">
    <property type="entry name" value="PBP2_Ttha1568_Mqnd"/>
    <property type="match status" value="1"/>
</dbReference>
<evidence type="ECO:0000313" key="5">
    <source>
        <dbReference type="EMBL" id="AVD71421.1"/>
    </source>
</evidence>
<organism evidence="5 6">
    <name type="scientific">Desulfobulbus oralis</name>
    <dbReference type="NCBI Taxonomy" id="1986146"/>
    <lineage>
        <taxon>Bacteria</taxon>
        <taxon>Pseudomonadati</taxon>
        <taxon>Thermodesulfobacteriota</taxon>
        <taxon>Desulfobulbia</taxon>
        <taxon>Desulfobulbales</taxon>
        <taxon>Desulfobulbaceae</taxon>
        <taxon>Desulfobulbus</taxon>
    </lineage>
</organism>
<dbReference type="KEGG" id="deo:CAY53_08030"/>
<feature type="active site" description="Proton acceptor" evidence="4">
    <location>
        <position position="149"/>
    </location>
</feature>
<sequence>MDPLSLGYSPCPNDTYIFNALVHRLIPYAGPELAPPVLDDVETLNAWAMQGRFDITKLSCHAYGYLRDQYRVLSAGAALGRGCGPLLVTHHGDKAADPAGWRVAIPGRYTTAALLLQLYLPGCTTTVMRFDRIMDALEQQSVDAGLIIHEGRFTYRDRDLLCVQDLGEWWERETGFPIPLGCIAMKSGLGQDLHDAVSVGIVQSIRWAEAHPDACLPYIRAHAQELAPGVIRSHIDLYVNSFSKDLGPEGLAAIDELIRRGQAIGLLPVV</sequence>
<protein>
    <recommendedName>
        <fullName evidence="4">1,4-dihydroxy-6-naphtoate synthase</fullName>
        <ecNumber evidence="4">4.1.99.29</ecNumber>
    </recommendedName>
    <alternativeName>
        <fullName evidence="4">Menaquinone biosynthetic enzyme MqnD</fullName>
    </alternativeName>
</protein>
<dbReference type="OrthoDB" id="9809439at2"/>
<feature type="binding site" evidence="4">
    <location>
        <begin position="111"/>
        <end position="112"/>
    </location>
    <ligand>
        <name>substrate</name>
    </ligand>
</feature>
<evidence type="ECO:0000256" key="1">
    <source>
        <dbReference type="ARBA" id="ARBA00004863"/>
    </source>
</evidence>
<evidence type="ECO:0000256" key="3">
    <source>
        <dbReference type="ARBA" id="ARBA00023239"/>
    </source>
</evidence>
<dbReference type="Proteomes" id="UP000239867">
    <property type="component" value="Chromosome"/>
</dbReference>
<dbReference type="HAMAP" id="MF_00996">
    <property type="entry name" value="MqnD"/>
    <property type="match status" value="1"/>
</dbReference>
<dbReference type="SUPFAM" id="SSF53850">
    <property type="entry name" value="Periplasmic binding protein-like II"/>
    <property type="match status" value="1"/>
</dbReference>
<dbReference type="EC" id="4.1.99.29" evidence="4"/>
<reference evidence="5" key="2">
    <citation type="journal article" date="2018" name="MBio">
        <title>Insights into the evolution of host association through the isolation and characterization of a novel human periodontal pathobiont, Desulfobulbus oralis.</title>
        <authorList>
            <person name="Cross K.L."/>
            <person name="Chirania P."/>
            <person name="Xiong W."/>
            <person name="Beall C.J."/>
            <person name="Elkins J.G."/>
            <person name="Giannone R.J."/>
            <person name="Griffen A.L."/>
            <person name="Guss A.M."/>
            <person name="Hettich R.L."/>
            <person name="Joshi S.S."/>
            <person name="Mokrzan E.M."/>
            <person name="Martin R.K."/>
            <person name="Zhulin I.B."/>
            <person name="Leys E.J."/>
            <person name="Podar M."/>
        </authorList>
    </citation>
    <scope>NUCLEOTIDE SEQUENCE [LARGE SCALE GENOMIC DNA]</scope>
    <source>
        <strain evidence="5">ORNL</strain>
    </source>
</reference>
<gene>
    <name evidence="4" type="primary">mqnD</name>
    <name evidence="5" type="ORF">CAY53_08030</name>
</gene>
<accession>A0A2L1GP06</accession>
<dbReference type="Pfam" id="PF02621">
    <property type="entry name" value="VitK2_biosynth"/>
    <property type="match status" value="1"/>
</dbReference>
<dbReference type="InterPro" id="IPR003773">
    <property type="entry name" value="Menaquinone_biosynth"/>
</dbReference>
<evidence type="ECO:0000256" key="2">
    <source>
        <dbReference type="ARBA" id="ARBA00022428"/>
    </source>
</evidence>
<dbReference type="UniPathway" id="UPA00079"/>
<comment type="similarity">
    <text evidence="4">Belongs to the MqnA/MqnD family. MqnD subfamily.</text>
</comment>
<comment type="function">
    <text evidence="4">Catalyzes the conversion of cyclic dehypoxanthine futalosine (cyclic DHFL) into 1,4-dihydroxy-6-naphthoate, a step in the biosynthesis of menaquinone (MK, vitamin K2).</text>
</comment>
<reference evidence="5" key="1">
    <citation type="submission" date="2017-05" db="EMBL/GenBank/DDBJ databases">
        <authorList>
            <person name="Song R."/>
            <person name="Chenine A.L."/>
            <person name="Ruprecht R.M."/>
        </authorList>
    </citation>
    <scope>NUCLEOTIDE SEQUENCE</scope>
    <source>
        <strain evidence="5">ORNL</strain>
    </source>
</reference>
<name>A0A2L1GP06_9BACT</name>